<dbReference type="CDD" id="cd07067">
    <property type="entry name" value="HP_PGM_like"/>
    <property type="match status" value="1"/>
</dbReference>
<dbReference type="NCBIfam" id="TIGR00249">
    <property type="entry name" value="sixA"/>
    <property type="match status" value="1"/>
</dbReference>
<proteinExistence type="predicted"/>
<reference evidence="2" key="1">
    <citation type="submission" date="2017-09" db="EMBL/GenBank/DDBJ databases">
        <authorList>
            <person name="Varghese N."/>
            <person name="Submissions S."/>
        </authorList>
    </citation>
    <scope>NUCLEOTIDE SEQUENCE [LARGE SCALE GENOMIC DNA]</scope>
    <source>
        <strain evidence="2">JKS000234</strain>
    </source>
</reference>
<accession>A0A286BWZ1</accession>
<dbReference type="InterPro" id="IPR013078">
    <property type="entry name" value="His_Pase_superF_clade-1"/>
</dbReference>
<sequence length="216" mass="23337">MVAAQRLARHHSEICLFNKQPVDYTEAIGVKHTVHSQNEASGAVVPGDIDKQQRCFMQVFIMRHGDAALEAASDSVRPLTLCGCDESRQMASWLNGKTPEIDRVLVSPYLRAEQTLATVRETLKLPVGQDVLPELTPGGDPGMVACYLQALAQKGVKSALVISHLPLVGYLVSELCPQEAPPMFATSAIACVNFDADASEGKLEWQVSPSKLAKAI</sequence>
<protein>
    <submittedName>
        <fullName evidence="1">Phosphohistidine phosphatase, SixA</fullName>
    </submittedName>
</protein>
<name>A0A286BWZ1_9GAMM</name>
<dbReference type="SUPFAM" id="SSF53254">
    <property type="entry name" value="Phosphoglycerate mutase-like"/>
    <property type="match status" value="1"/>
</dbReference>
<evidence type="ECO:0000313" key="2">
    <source>
        <dbReference type="Proteomes" id="UP000219271"/>
    </source>
</evidence>
<dbReference type="InterPro" id="IPR029033">
    <property type="entry name" value="His_PPase_superfam"/>
</dbReference>
<dbReference type="AlphaFoldDB" id="A0A286BWZ1"/>
<dbReference type="GO" id="GO:0005737">
    <property type="term" value="C:cytoplasm"/>
    <property type="evidence" value="ECO:0007669"/>
    <property type="project" value="InterPro"/>
</dbReference>
<evidence type="ECO:0000313" key="1">
    <source>
        <dbReference type="EMBL" id="SOD38664.1"/>
    </source>
</evidence>
<dbReference type="Gene3D" id="3.40.50.1240">
    <property type="entry name" value="Phosphoglycerate mutase-like"/>
    <property type="match status" value="1"/>
</dbReference>
<dbReference type="InterPro" id="IPR004449">
    <property type="entry name" value="SixA"/>
</dbReference>
<organism evidence="1 2">
    <name type="scientific">Candidatus Pantoea floridensis</name>
    <dbReference type="NCBI Taxonomy" id="1938870"/>
    <lineage>
        <taxon>Bacteria</taxon>
        <taxon>Pseudomonadati</taxon>
        <taxon>Pseudomonadota</taxon>
        <taxon>Gammaproteobacteria</taxon>
        <taxon>Enterobacterales</taxon>
        <taxon>Erwiniaceae</taxon>
        <taxon>Pantoea</taxon>
    </lineage>
</organism>
<keyword evidence="2" id="KW-1185">Reference proteome</keyword>
<gene>
    <name evidence="1" type="ORF">SAMN06273570_3090</name>
</gene>
<dbReference type="GO" id="GO:0101006">
    <property type="term" value="F:protein histidine phosphatase activity"/>
    <property type="evidence" value="ECO:0007669"/>
    <property type="project" value="InterPro"/>
</dbReference>
<dbReference type="Pfam" id="PF00300">
    <property type="entry name" value="His_Phos_1"/>
    <property type="match status" value="1"/>
</dbReference>
<dbReference type="Proteomes" id="UP000219271">
    <property type="component" value="Unassembled WGS sequence"/>
</dbReference>
<dbReference type="EMBL" id="OCMY01000001">
    <property type="protein sequence ID" value="SOD38664.1"/>
    <property type="molecule type" value="Genomic_DNA"/>
</dbReference>